<evidence type="ECO:0000313" key="2">
    <source>
        <dbReference type="Ensembl" id="ENSFCTP00005058847.1"/>
    </source>
</evidence>
<accession>A0ABI8AI78</accession>
<dbReference type="SUPFAM" id="SSF47661">
    <property type="entry name" value="t-snare proteins"/>
    <property type="match status" value="1"/>
</dbReference>
<feature type="compositionally biased region" description="Basic and acidic residues" evidence="1">
    <location>
        <begin position="7"/>
        <end position="22"/>
    </location>
</feature>
<protein>
    <submittedName>
        <fullName evidence="2">Uncharacterized protein</fullName>
    </submittedName>
</protein>
<reference evidence="2 3" key="1">
    <citation type="submission" date="2021-02" db="EMBL/GenBank/DDBJ databases">
        <title>Safari Cat Assemblies.</title>
        <authorList>
            <person name="Bredemeyer K.R."/>
            <person name="Murphy W.J."/>
        </authorList>
    </citation>
    <scope>NUCLEOTIDE SEQUENCE [LARGE SCALE GENOMIC DNA]</scope>
</reference>
<feature type="region of interest" description="Disordered" evidence="1">
    <location>
        <begin position="1"/>
        <end position="37"/>
    </location>
</feature>
<dbReference type="Ensembl" id="ENSFCTT00005086827.1">
    <property type="protein sequence ID" value="ENSFCTP00005058847.1"/>
    <property type="gene ID" value="ENSFCTG00005031209.1"/>
</dbReference>
<dbReference type="InterPro" id="IPR010989">
    <property type="entry name" value="SNARE"/>
</dbReference>
<proteinExistence type="predicted"/>
<evidence type="ECO:0000256" key="1">
    <source>
        <dbReference type="SAM" id="MobiDB-lite"/>
    </source>
</evidence>
<dbReference type="Gene3D" id="1.20.58.70">
    <property type="match status" value="1"/>
</dbReference>
<evidence type="ECO:0000313" key="3">
    <source>
        <dbReference type="Proteomes" id="UP000823872"/>
    </source>
</evidence>
<dbReference type="Proteomes" id="UP000823872">
    <property type="component" value="Chromosome E2"/>
</dbReference>
<keyword evidence="3" id="KW-1185">Reference proteome</keyword>
<reference evidence="2" key="3">
    <citation type="submission" date="2025-09" db="UniProtKB">
        <authorList>
            <consortium name="Ensembl"/>
        </authorList>
    </citation>
    <scope>IDENTIFICATION</scope>
    <source>
        <strain evidence="2">breed Abyssinian</strain>
    </source>
</reference>
<reference evidence="2" key="2">
    <citation type="submission" date="2025-08" db="UniProtKB">
        <authorList>
            <consortium name="Ensembl"/>
        </authorList>
    </citation>
    <scope>IDENTIFICATION</scope>
    <source>
        <strain evidence="2">breed Abyssinian</strain>
    </source>
</reference>
<dbReference type="GeneTree" id="ENSGT01090000263427"/>
<name>A0ABI8AI78_FELCA</name>
<organism evidence="2 3">
    <name type="scientific">Felis catus</name>
    <name type="common">Cat</name>
    <name type="synonym">Felis silvestris catus</name>
    <dbReference type="NCBI Taxonomy" id="9685"/>
    <lineage>
        <taxon>Eukaryota</taxon>
        <taxon>Metazoa</taxon>
        <taxon>Chordata</taxon>
        <taxon>Craniata</taxon>
        <taxon>Vertebrata</taxon>
        <taxon>Euteleostomi</taxon>
        <taxon>Mammalia</taxon>
        <taxon>Eutheria</taxon>
        <taxon>Laurasiatheria</taxon>
        <taxon>Carnivora</taxon>
        <taxon>Feliformia</taxon>
        <taxon>Felidae</taxon>
        <taxon>Felinae</taxon>
        <taxon>Felis</taxon>
    </lineage>
</organism>
<sequence length="147" mass="16953">MSPCRGEATKEQRLSFDGHDEWDQMQNQGDDVATSEQELELIKERERAIRQLQAHTLDVRQRFKDLPVMIRDQGDPTDSTEADGEGPEVRADRATPVSFRKQLTIRKENLARTSVFWCSSCWLSLFPWYLVSDRFIHEAIASELPSA</sequence>
<feature type="region of interest" description="Disordered" evidence="1">
    <location>
        <begin position="69"/>
        <end position="94"/>
    </location>
</feature>